<keyword evidence="6" id="KW-0408">Iron</keyword>
<gene>
    <name evidence="10" type="ORF">DSOL_2485</name>
</gene>
<reference evidence="10 11" key="1">
    <citation type="submission" date="2016-09" db="EMBL/GenBank/DDBJ databases">
        <title>Complete genome of Desulfosporosinus sp. OL.</title>
        <authorList>
            <person name="Mardanov A."/>
            <person name="Beletsky A."/>
            <person name="Panova A."/>
            <person name="Karnachuk O."/>
            <person name="Ravin N."/>
        </authorList>
    </citation>
    <scope>NUCLEOTIDE SEQUENCE [LARGE SCALE GENOMIC DNA]</scope>
    <source>
        <strain evidence="10 11">OL</strain>
    </source>
</reference>
<dbReference type="Pfam" id="PF02730">
    <property type="entry name" value="AFOR_N"/>
    <property type="match status" value="1"/>
</dbReference>
<dbReference type="GO" id="GO:0046872">
    <property type="term" value="F:metal ion binding"/>
    <property type="evidence" value="ECO:0007669"/>
    <property type="project" value="UniProtKB-KW"/>
</dbReference>
<keyword evidence="5" id="KW-0560">Oxidoreductase</keyword>
<feature type="domain" description="Aldehyde ferredoxin oxidoreductase N-terminal" evidence="9">
    <location>
        <begin position="4"/>
        <end position="207"/>
    </location>
</feature>
<evidence type="ECO:0000256" key="1">
    <source>
        <dbReference type="ARBA" id="ARBA00001966"/>
    </source>
</evidence>
<evidence type="ECO:0000256" key="6">
    <source>
        <dbReference type="ARBA" id="ARBA00023004"/>
    </source>
</evidence>
<dbReference type="Pfam" id="PF01314">
    <property type="entry name" value="AFOR_C"/>
    <property type="match status" value="1"/>
</dbReference>
<keyword evidence="7" id="KW-0411">Iron-sulfur</keyword>
<dbReference type="Gene3D" id="1.10.569.10">
    <property type="entry name" value="Aldehyde Ferredoxin Oxidoreductase Protein, subunit A, domain 2"/>
    <property type="match status" value="1"/>
</dbReference>
<evidence type="ECO:0000256" key="2">
    <source>
        <dbReference type="ARBA" id="ARBA00011032"/>
    </source>
</evidence>
<dbReference type="SUPFAM" id="SSF48310">
    <property type="entry name" value="Aldehyde ferredoxin oxidoreductase, C-terminal domains"/>
    <property type="match status" value="1"/>
</dbReference>
<dbReference type="InterPro" id="IPR013983">
    <property type="entry name" value="Ald_Fedxn_OxRdtase_N"/>
</dbReference>
<dbReference type="GO" id="GO:0051539">
    <property type="term" value="F:4 iron, 4 sulfur cluster binding"/>
    <property type="evidence" value="ECO:0007669"/>
    <property type="project" value="UniProtKB-KW"/>
</dbReference>
<sequence>MGGYTGKILRINLTEGKISTEPLNLELAKKYLSGRGLAGKMFFDEVAADVDALSPENTMYIATGLLTGTNAPTSGRFMVVTKSPLNGCIASSNSGGYWGAQLKFAGYDMVILEGKADHPVYIAINDDKVEIKDAANVWGKDVYATTEALKLEFGDDKAKVLTIGPAGENLSLMASIMNDLFRAAGRSGVGAVMGSKNVKAIVVRGTGKVENANPDEMKKVLSEALGKIRENGVTGQGLGAYGTAVLVNIINESGIYPVNNFQESYDPDADLISGETMTANHLIKKDPCYRCPIACGRHNKWEGGEGAGPEYEAVWCFGSDCGIHDYDAIHVANDLCNKLGMDSISVGCTIAAGMELVQRGYVKPEELDGTPLEFGNAKGMVEWVRKIAYAEGLGAKMAQGSYNFAEGYGHPELSMTVKKLEIPAYDPRGIQGHGLQYATSNRGGCHVRGYMVSPEILGLPEKLDKDSLEGKATWVKIFQDLTAVIDSVGLCLFTSFALGLSDYTAIVNAVTGFNYTDAELLACGDRTWNIERLQNLRTGMTTADDTLPERLLKVAIPTGPSKGSVHRLPELLPQYYTERGWDAAGVPTPECLKNLGI</sequence>
<dbReference type="PANTHER" id="PTHR30038:SF0">
    <property type="entry name" value="TUNGSTEN-CONTAINING ALDEHYDE FERREDOXIN OXIDOREDUCTASE"/>
    <property type="match status" value="1"/>
</dbReference>
<evidence type="ECO:0000256" key="8">
    <source>
        <dbReference type="ARBA" id="ARBA00049934"/>
    </source>
</evidence>
<comment type="caution">
    <text evidence="10">The sequence shown here is derived from an EMBL/GenBank/DDBJ whole genome shotgun (WGS) entry which is preliminary data.</text>
</comment>
<organism evidence="10 11">
    <name type="scientific">Desulfosporosinus metallidurans</name>
    <dbReference type="NCBI Taxonomy" id="1888891"/>
    <lineage>
        <taxon>Bacteria</taxon>
        <taxon>Bacillati</taxon>
        <taxon>Bacillota</taxon>
        <taxon>Clostridia</taxon>
        <taxon>Eubacteriales</taxon>
        <taxon>Desulfitobacteriaceae</taxon>
        <taxon>Desulfosporosinus</taxon>
    </lineage>
</organism>
<dbReference type="GO" id="GO:0009055">
    <property type="term" value="F:electron transfer activity"/>
    <property type="evidence" value="ECO:0007669"/>
    <property type="project" value="InterPro"/>
</dbReference>
<dbReference type="AlphaFoldDB" id="A0A1Q8QWC2"/>
<dbReference type="InterPro" id="IPR013984">
    <property type="entry name" value="Ald_Fedxn_OxRdtase_dom2"/>
</dbReference>
<comment type="cofactor">
    <cofactor evidence="1">
        <name>[4Fe-4S] cluster</name>
        <dbReference type="ChEBI" id="CHEBI:49883"/>
    </cofactor>
</comment>
<comment type="cofactor">
    <cofactor evidence="8">
        <name>tungstopterin</name>
        <dbReference type="ChEBI" id="CHEBI:30402"/>
    </cofactor>
</comment>
<keyword evidence="3" id="KW-0004">4Fe-4S</keyword>
<dbReference type="STRING" id="1888891.DSOL_2485"/>
<evidence type="ECO:0000313" key="11">
    <source>
        <dbReference type="Proteomes" id="UP000186102"/>
    </source>
</evidence>
<evidence type="ECO:0000256" key="4">
    <source>
        <dbReference type="ARBA" id="ARBA00022723"/>
    </source>
</evidence>
<dbReference type="InterPro" id="IPR013985">
    <property type="entry name" value="Ald_Fedxn_OxRdtase_dom3"/>
</dbReference>
<dbReference type="InterPro" id="IPR036021">
    <property type="entry name" value="Tungsten_al_ferr_oxy-like_C"/>
</dbReference>
<dbReference type="EMBL" id="MLBF01000016">
    <property type="protein sequence ID" value="OLN31618.1"/>
    <property type="molecule type" value="Genomic_DNA"/>
</dbReference>
<accession>A0A1Q8QWC2</accession>
<dbReference type="InterPro" id="IPR001203">
    <property type="entry name" value="OxRdtase_Ald_Fedxn_C"/>
</dbReference>
<keyword evidence="11" id="KW-1185">Reference proteome</keyword>
<dbReference type="OrthoDB" id="9763894at2"/>
<evidence type="ECO:0000256" key="7">
    <source>
        <dbReference type="ARBA" id="ARBA00023014"/>
    </source>
</evidence>
<comment type="similarity">
    <text evidence="2">Belongs to the AOR/FOR family.</text>
</comment>
<keyword evidence="4" id="KW-0479">Metal-binding</keyword>
<dbReference type="Proteomes" id="UP000186102">
    <property type="component" value="Unassembled WGS sequence"/>
</dbReference>
<name>A0A1Q8QWC2_9FIRM</name>
<proteinExistence type="inferred from homology"/>
<dbReference type="Gene3D" id="3.60.9.10">
    <property type="entry name" value="Aldehyde ferredoxin oxidoreductase, N-terminal domain"/>
    <property type="match status" value="1"/>
</dbReference>
<evidence type="ECO:0000256" key="3">
    <source>
        <dbReference type="ARBA" id="ARBA00022485"/>
    </source>
</evidence>
<dbReference type="GO" id="GO:0016625">
    <property type="term" value="F:oxidoreductase activity, acting on the aldehyde or oxo group of donors, iron-sulfur protein as acceptor"/>
    <property type="evidence" value="ECO:0007669"/>
    <property type="project" value="InterPro"/>
</dbReference>
<dbReference type="RefSeq" id="WP_075365093.1">
    <property type="nucleotide sequence ID" value="NZ_MLBF01000016.1"/>
</dbReference>
<dbReference type="SMART" id="SM00790">
    <property type="entry name" value="AFOR_N"/>
    <property type="match status" value="1"/>
</dbReference>
<dbReference type="Gene3D" id="1.10.599.10">
    <property type="entry name" value="Aldehyde Ferredoxin Oxidoreductase Protein, subunit A, domain 3"/>
    <property type="match status" value="1"/>
</dbReference>
<dbReference type="InterPro" id="IPR051919">
    <property type="entry name" value="W-dependent_AOR"/>
</dbReference>
<dbReference type="PANTHER" id="PTHR30038">
    <property type="entry name" value="ALDEHYDE FERREDOXIN OXIDOREDUCTASE"/>
    <property type="match status" value="1"/>
</dbReference>
<evidence type="ECO:0000259" key="9">
    <source>
        <dbReference type="SMART" id="SM00790"/>
    </source>
</evidence>
<dbReference type="InterPro" id="IPR036503">
    <property type="entry name" value="Ald_Fedxn_OxRdtase_N_sf"/>
</dbReference>
<evidence type="ECO:0000256" key="5">
    <source>
        <dbReference type="ARBA" id="ARBA00023002"/>
    </source>
</evidence>
<protein>
    <submittedName>
        <fullName evidence="10">Tungsten-containing aldehyde:ferredoxin oxidoreductase</fullName>
    </submittedName>
</protein>
<dbReference type="SUPFAM" id="SSF56228">
    <property type="entry name" value="Aldehyde ferredoxin oxidoreductase, N-terminal domain"/>
    <property type="match status" value="1"/>
</dbReference>
<evidence type="ECO:0000313" key="10">
    <source>
        <dbReference type="EMBL" id="OLN31618.1"/>
    </source>
</evidence>